<dbReference type="Proteomes" id="UP000002630">
    <property type="component" value="Linkage Group LG32"/>
</dbReference>
<name>D7FMU0_ECTSI</name>
<gene>
    <name evidence="1" type="ORF">Esi_0170_0063</name>
</gene>
<organism evidence="1 2">
    <name type="scientific">Ectocarpus siliculosus</name>
    <name type="common">Brown alga</name>
    <name type="synonym">Conferva siliculosa</name>
    <dbReference type="NCBI Taxonomy" id="2880"/>
    <lineage>
        <taxon>Eukaryota</taxon>
        <taxon>Sar</taxon>
        <taxon>Stramenopiles</taxon>
        <taxon>Ochrophyta</taxon>
        <taxon>PX clade</taxon>
        <taxon>Phaeophyceae</taxon>
        <taxon>Ectocarpales</taxon>
        <taxon>Ectocarpaceae</taxon>
        <taxon>Ectocarpus</taxon>
    </lineage>
</organism>
<evidence type="ECO:0000313" key="2">
    <source>
        <dbReference type="Proteomes" id="UP000002630"/>
    </source>
</evidence>
<accession>D7FMU0</accession>
<proteinExistence type="predicted"/>
<dbReference type="AlphaFoldDB" id="D7FMU0"/>
<keyword evidence="2" id="KW-1185">Reference proteome</keyword>
<sequence>MMSTAATAPAAALNVLKIFAAVQHDPVTIYATPDAGTYTVPYRGRAFTPTRHKRP</sequence>
<dbReference type="EMBL" id="FN649757">
    <property type="protein sequence ID" value="CBJ30005.1"/>
    <property type="molecule type" value="Genomic_DNA"/>
</dbReference>
<protein>
    <submittedName>
        <fullName evidence="1">Uncharacterized protein</fullName>
    </submittedName>
</protein>
<dbReference type="EMBL" id="FN648215">
    <property type="protein sequence ID" value="CBJ30005.1"/>
    <property type="molecule type" value="Genomic_DNA"/>
</dbReference>
<reference evidence="1 2" key="1">
    <citation type="journal article" date="2010" name="Nature">
        <title>The Ectocarpus genome and the independent evolution of multicellularity in brown algae.</title>
        <authorList>
            <person name="Cock J.M."/>
            <person name="Sterck L."/>
            <person name="Rouze P."/>
            <person name="Scornet D."/>
            <person name="Allen A.E."/>
            <person name="Amoutzias G."/>
            <person name="Anthouard V."/>
            <person name="Artiguenave F."/>
            <person name="Aury J.M."/>
            <person name="Badger J.H."/>
            <person name="Beszteri B."/>
            <person name="Billiau K."/>
            <person name="Bonnet E."/>
            <person name="Bothwell J.H."/>
            <person name="Bowler C."/>
            <person name="Boyen C."/>
            <person name="Brownlee C."/>
            <person name="Carrano C.J."/>
            <person name="Charrier B."/>
            <person name="Cho G.Y."/>
            <person name="Coelho S.M."/>
            <person name="Collen J."/>
            <person name="Corre E."/>
            <person name="Da Silva C."/>
            <person name="Delage L."/>
            <person name="Delaroque N."/>
            <person name="Dittami S.M."/>
            <person name="Doulbeau S."/>
            <person name="Elias M."/>
            <person name="Farnham G."/>
            <person name="Gachon C.M."/>
            <person name="Gschloessl B."/>
            <person name="Heesch S."/>
            <person name="Jabbari K."/>
            <person name="Jubin C."/>
            <person name="Kawai H."/>
            <person name="Kimura K."/>
            <person name="Kloareg B."/>
            <person name="Kupper F.C."/>
            <person name="Lang D."/>
            <person name="Le Bail A."/>
            <person name="Leblanc C."/>
            <person name="Lerouge P."/>
            <person name="Lohr M."/>
            <person name="Lopez P.J."/>
            <person name="Martens C."/>
            <person name="Maumus F."/>
            <person name="Michel G."/>
            <person name="Miranda-Saavedra D."/>
            <person name="Morales J."/>
            <person name="Moreau H."/>
            <person name="Motomura T."/>
            <person name="Nagasato C."/>
            <person name="Napoli C.A."/>
            <person name="Nelson D.R."/>
            <person name="Nyvall-Collen P."/>
            <person name="Peters A.F."/>
            <person name="Pommier C."/>
            <person name="Potin P."/>
            <person name="Poulain J."/>
            <person name="Quesneville H."/>
            <person name="Read B."/>
            <person name="Rensing S.A."/>
            <person name="Ritter A."/>
            <person name="Rousvoal S."/>
            <person name="Samanta M."/>
            <person name="Samson G."/>
            <person name="Schroeder D.C."/>
            <person name="Segurens B."/>
            <person name="Strittmatter M."/>
            <person name="Tonon T."/>
            <person name="Tregear J.W."/>
            <person name="Valentin K."/>
            <person name="von Dassow P."/>
            <person name="Yamagishi T."/>
            <person name="Van de Peer Y."/>
            <person name="Wincker P."/>
        </authorList>
    </citation>
    <scope>NUCLEOTIDE SEQUENCE [LARGE SCALE GENOMIC DNA]</scope>
    <source>
        <strain evidence="2">Ec32 / CCAP1310/4</strain>
    </source>
</reference>
<evidence type="ECO:0000313" key="1">
    <source>
        <dbReference type="EMBL" id="CBJ30005.1"/>
    </source>
</evidence>
<dbReference type="InParanoid" id="D7FMU0"/>